<organism evidence="2 3">
    <name type="scientific">Acinetobacter radioresistens</name>
    <dbReference type="NCBI Taxonomy" id="40216"/>
    <lineage>
        <taxon>Bacteria</taxon>
        <taxon>Pseudomonadati</taxon>
        <taxon>Pseudomonadota</taxon>
        <taxon>Gammaproteobacteria</taxon>
        <taxon>Moraxellales</taxon>
        <taxon>Moraxellaceae</taxon>
        <taxon>Acinetobacter</taxon>
    </lineage>
</organism>
<evidence type="ECO:0000313" key="3">
    <source>
        <dbReference type="Proteomes" id="UP000262257"/>
    </source>
</evidence>
<dbReference type="InterPro" id="IPR058744">
    <property type="entry name" value="BstA-like_C"/>
</dbReference>
<accession>A0A3D3G4Z8</accession>
<feature type="domain" description="BstA-like C-terminal" evidence="1">
    <location>
        <begin position="172"/>
        <end position="295"/>
    </location>
</feature>
<dbReference type="EMBL" id="DPXL01000097">
    <property type="protein sequence ID" value="HCM31451.1"/>
    <property type="molecule type" value="Genomic_DNA"/>
</dbReference>
<comment type="caution">
    <text evidence="2">The sequence shown here is derived from an EMBL/GenBank/DDBJ whole genome shotgun (WGS) entry which is preliminary data.</text>
</comment>
<dbReference type="Proteomes" id="UP000262257">
    <property type="component" value="Unassembled WGS sequence"/>
</dbReference>
<protein>
    <recommendedName>
        <fullName evidence="1">BstA-like C-terminal domain-containing protein</fullName>
    </recommendedName>
</protein>
<reference evidence="2 3" key="1">
    <citation type="journal article" date="2018" name="Nat. Biotechnol.">
        <title>A standardized bacterial taxonomy based on genome phylogeny substantially revises the tree of life.</title>
        <authorList>
            <person name="Parks D.H."/>
            <person name="Chuvochina M."/>
            <person name="Waite D.W."/>
            <person name="Rinke C."/>
            <person name="Skarshewski A."/>
            <person name="Chaumeil P.A."/>
            <person name="Hugenholtz P."/>
        </authorList>
    </citation>
    <scope>NUCLEOTIDE SEQUENCE [LARGE SCALE GENOMIC DNA]</scope>
    <source>
        <strain evidence="2">UBA10045</strain>
    </source>
</reference>
<evidence type="ECO:0000313" key="2">
    <source>
        <dbReference type="EMBL" id="HCM31451.1"/>
    </source>
</evidence>
<name>A0A3D3G4Z8_ACIRA</name>
<dbReference type="AlphaFoldDB" id="A0A3D3G4Z8"/>
<gene>
    <name evidence="2" type="ORF">DIC32_07760</name>
</gene>
<evidence type="ECO:0000259" key="1">
    <source>
        <dbReference type="Pfam" id="PF26567"/>
    </source>
</evidence>
<proteinExistence type="predicted"/>
<dbReference type="Pfam" id="PF26567">
    <property type="entry name" value="BstA_C"/>
    <property type="match status" value="1"/>
</dbReference>
<sequence length="317" mass="36158">MGTINNLSKDKYLSVSTDSIGTLPGAQQVLFKVERQIELDDVEMGVLESGIPYLTGRGLERMCGLGRGPFVRLTNNWQDEKTKPRGLQILELLHQNNYFEDELYLKAEYKGREINAFTEPVCLALLEYYAFVVDEPRPQAVQAFRNLARLKFRDFVYQATGYSPNQKALDSWKYFHDRIDLTVSAVPDGYFGVFNEAASLIVPLIRSGVIISDKVIPDISVGLAWSKHWNNMNFAVSHGERINYQHNYPEYYPQSQSNPQAPYAYPLSCIGEFRKWLKDTYITTKLPTYLIGQTKRGLLEPKTANNVIEALAPKQIK</sequence>